<sequence>MQAAHEQGVVVIQDGTGLDEAFAGYRNHHNLFVGLMLAEGGARGEEAAEQYARMWEVNLKDARRAGTAELKRTRDAIGTTIDGTLPTRVDLLDAGFAAEHVRPMLPIASKPDLLRSALAEYLQTSKVPRNTRMKDRLSMAYSLELRLPFLDHKLVEYALSIPPHLYFLYGRTKSIVREALRGVMDDSVRLAQKRSIQAPQGQWLRKEPMRSYIGDLITSQSFRSRGIFHVERVQKAFDDFCRDGAPNSFFVWQWMNLEEWYRTFVDAPLVFSHVPLNRKMPLSTL</sequence>
<dbReference type="SUPFAM" id="SSF52402">
    <property type="entry name" value="Adenine nucleotide alpha hydrolases-like"/>
    <property type="match status" value="1"/>
</dbReference>
<reference evidence="5 6" key="1">
    <citation type="journal article" date="2016" name="Nat. Commun.">
        <title>Thousands of microbial genomes shed light on interconnected biogeochemical processes in an aquifer system.</title>
        <authorList>
            <person name="Anantharaman K."/>
            <person name="Brown C.T."/>
            <person name="Hug L.A."/>
            <person name="Sharon I."/>
            <person name="Castelle C.J."/>
            <person name="Probst A.J."/>
            <person name="Thomas B.C."/>
            <person name="Singh A."/>
            <person name="Wilkins M.J."/>
            <person name="Karaoz U."/>
            <person name="Brodie E.L."/>
            <person name="Williams K.H."/>
            <person name="Hubbard S.S."/>
            <person name="Banfield J.F."/>
        </authorList>
    </citation>
    <scope>NUCLEOTIDE SEQUENCE [LARGE SCALE GENOMIC DNA]</scope>
</reference>
<accession>A0A1F7VGZ0</accession>
<evidence type="ECO:0000256" key="3">
    <source>
        <dbReference type="ARBA" id="ARBA00048741"/>
    </source>
</evidence>
<dbReference type="Pfam" id="PF00733">
    <property type="entry name" value="Asn_synthase"/>
    <property type="match status" value="1"/>
</dbReference>
<evidence type="ECO:0000259" key="4">
    <source>
        <dbReference type="Pfam" id="PF00733"/>
    </source>
</evidence>
<dbReference type="EMBL" id="MGET01000025">
    <property type="protein sequence ID" value="OGL89766.1"/>
    <property type="molecule type" value="Genomic_DNA"/>
</dbReference>
<dbReference type="GO" id="GO:0004066">
    <property type="term" value="F:asparagine synthase (glutamine-hydrolyzing) activity"/>
    <property type="evidence" value="ECO:0007669"/>
    <property type="project" value="UniProtKB-EC"/>
</dbReference>
<proteinExistence type="predicted"/>
<dbReference type="PANTHER" id="PTHR43284">
    <property type="entry name" value="ASPARAGINE SYNTHETASE (GLUTAMINE-HYDROLYZING)"/>
    <property type="match status" value="1"/>
</dbReference>
<evidence type="ECO:0000256" key="2">
    <source>
        <dbReference type="ARBA" id="ARBA00012737"/>
    </source>
</evidence>
<dbReference type="InterPro" id="IPR014729">
    <property type="entry name" value="Rossmann-like_a/b/a_fold"/>
</dbReference>
<dbReference type="InterPro" id="IPR001962">
    <property type="entry name" value="Asn_synthase"/>
</dbReference>
<dbReference type="Gene3D" id="3.40.50.620">
    <property type="entry name" value="HUPs"/>
    <property type="match status" value="2"/>
</dbReference>
<organism evidence="5 6">
    <name type="scientific">Candidatus Uhrbacteria bacterium RIFCSPLOWO2_02_FULL_53_10</name>
    <dbReference type="NCBI Taxonomy" id="1802411"/>
    <lineage>
        <taxon>Bacteria</taxon>
        <taxon>Candidatus Uhriibacteriota</taxon>
    </lineage>
</organism>
<dbReference type="EC" id="6.3.5.4" evidence="2"/>
<name>A0A1F7VGZ0_9BACT</name>
<evidence type="ECO:0000313" key="6">
    <source>
        <dbReference type="Proteomes" id="UP000177574"/>
    </source>
</evidence>
<feature type="domain" description="Asparagine synthetase" evidence="4">
    <location>
        <begin position="2"/>
        <end position="262"/>
    </location>
</feature>
<evidence type="ECO:0000313" key="5">
    <source>
        <dbReference type="EMBL" id="OGL89766.1"/>
    </source>
</evidence>
<dbReference type="CDD" id="cd01991">
    <property type="entry name" value="Asn_synthase_B_C"/>
    <property type="match status" value="1"/>
</dbReference>
<dbReference type="InterPro" id="IPR051786">
    <property type="entry name" value="ASN_synthetase/amidase"/>
</dbReference>
<comment type="pathway">
    <text evidence="1">Amino-acid biosynthesis; L-asparagine biosynthesis; L-asparagine from L-aspartate (L-Gln route): step 1/1.</text>
</comment>
<dbReference type="GO" id="GO:0006529">
    <property type="term" value="P:asparagine biosynthetic process"/>
    <property type="evidence" value="ECO:0007669"/>
    <property type="project" value="InterPro"/>
</dbReference>
<comment type="catalytic activity">
    <reaction evidence="3">
        <text>L-aspartate + L-glutamine + ATP + H2O = L-asparagine + L-glutamate + AMP + diphosphate + H(+)</text>
        <dbReference type="Rhea" id="RHEA:12228"/>
        <dbReference type="ChEBI" id="CHEBI:15377"/>
        <dbReference type="ChEBI" id="CHEBI:15378"/>
        <dbReference type="ChEBI" id="CHEBI:29985"/>
        <dbReference type="ChEBI" id="CHEBI:29991"/>
        <dbReference type="ChEBI" id="CHEBI:30616"/>
        <dbReference type="ChEBI" id="CHEBI:33019"/>
        <dbReference type="ChEBI" id="CHEBI:58048"/>
        <dbReference type="ChEBI" id="CHEBI:58359"/>
        <dbReference type="ChEBI" id="CHEBI:456215"/>
        <dbReference type="EC" id="6.3.5.4"/>
    </reaction>
</comment>
<dbReference type="PANTHER" id="PTHR43284:SF1">
    <property type="entry name" value="ASPARAGINE SYNTHETASE"/>
    <property type="match status" value="1"/>
</dbReference>
<protein>
    <recommendedName>
        <fullName evidence="2">asparagine synthase (glutamine-hydrolyzing)</fullName>
        <ecNumber evidence="2">6.3.5.4</ecNumber>
    </recommendedName>
</protein>
<dbReference type="Proteomes" id="UP000177574">
    <property type="component" value="Unassembled WGS sequence"/>
</dbReference>
<dbReference type="GO" id="GO:0005829">
    <property type="term" value="C:cytosol"/>
    <property type="evidence" value="ECO:0007669"/>
    <property type="project" value="TreeGrafter"/>
</dbReference>
<gene>
    <name evidence="5" type="ORF">A3I45_04085</name>
</gene>
<evidence type="ECO:0000256" key="1">
    <source>
        <dbReference type="ARBA" id="ARBA00005187"/>
    </source>
</evidence>
<dbReference type="AlphaFoldDB" id="A0A1F7VGZ0"/>
<comment type="caution">
    <text evidence="5">The sequence shown here is derived from an EMBL/GenBank/DDBJ whole genome shotgun (WGS) entry which is preliminary data.</text>
</comment>